<dbReference type="InterPro" id="IPR011032">
    <property type="entry name" value="GroES-like_sf"/>
</dbReference>
<sequence>MISVRRSTIIDAPVDEVWAILRDFNGHARWHPAIAESRIEDGRAGDEAGCVRRFRLTDGGELREQLLTLSDRDRRFSYCILDAPIPLIDYVANVSLKPVTDGNRTYWEWSSSFAAPEDRADELAALIGEGIYEAGFASVRAMFGQTTSTGHASPRTSRAVTPMGDHRPIDGGAVVIERHGGPEVLRWERATAMPPGPGEVRIRHTAIGLNYIDVYTRTGYYPLIQPPGIPGMEAAGIVLDIGPSVHGLMPGDRVAYACAPPGAYVEVRTMKADLVVPLPDEISDRVAAAVMLKGMSAEFLLHRVASVREGDTILVHAAAGGVGQLLCQWARHLGATVIGTVGSLDKAKIARGAGCAYPILYRETDFVERVLEITEGRGCNIVYDAVGADTFLKSYEALALRGHLVSYGQASGPIPPIDIAAFVGKSATVSRPNFGHYTGTAAEVRSICDRLFRALSNGVLQVEISQEFALRDAAEAHRALESRRTMGSTILIP</sequence>
<proteinExistence type="predicted"/>
<evidence type="ECO:0000259" key="3">
    <source>
        <dbReference type="SMART" id="SM00829"/>
    </source>
</evidence>
<evidence type="ECO:0000256" key="1">
    <source>
        <dbReference type="ARBA" id="ARBA00022857"/>
    </source>
</evidence>
<name>A0ABU0YIH6_9PROT</name>
<dbReference type="Pfam" id="PF10604">
    <property type="entry name" value="Polyketide_cyc2"/>
    <property type="match status" value="1"/>
</dbReference>
<dbReference type="InterPro" id="IPR023393">
    <property type="entry name" value="START-like_dom_sf"/>
</dbReference>
<evidence type="ECO:0000313" key="5">
    <source>
        <dbReference type="Proteomes" id="UP001230156"/>
    </source>
</evidence>
<reference evidence="5" key="1">
    <citation type="submission" date="2023-08" db="EMBL/GenBank/DDBJ databases">
        <title>Rhodospirillaceae gen. nov., a novel taxon isolated from the Yangtze River Yuezi River estuary sludge.</title>
        <authorList>
            <person name="Ruan L."/>
        </authorList>
    </citation>
    <scope>NUCLEOTIDE SEQUENCE [LARGE SCALE GENOMIC DNA]</scope>
    <source>
        <strain evidence="5">R-7</strain>
    </source>
</reference>
<dbReference type="EMBL" id="JAUYVI010000002">
    <property type="protein sequence ID" value="MDQ7247516.1"/>
    <property type="molecule type" value="Genomic_DNA"/>
</dbReference>
<dbReference type="SUPFAM" id="SSF50129">
    <property type="entry name" value="GroES-like"/>
    <property type="match status" value="1"/>
</dbReference>
<gene>
    <name evidence="4" type="ORF">Q8A70_07545</name>
</gene>
<evidence type="ECO:0000313" key="4">
    <source>
        <dbReference type="EMBL" id="MDQ7247516.1"/>
    </source>
</evidence>
<dbReference type="Proteomes" id="UP001230156">
    <property type="component" value="Unassembled WGS sequence"/>
</dbReference>
<dbReference type="InterPro" id="IPR013149">
    <property type="entry name" value="ADH-like_C"/>
</dbReference>
<dbReference type="Pfam" id="PF08240">
    <property type="entry name" value="ADH_N"/>
    <property type="match status" value="1"/>
</dbReference>
<dbReference type="InterPro" id="IPR019587">
    <property type="entry name" value="Polyketide_cyclase/dehydratase"/>
</dbReference>
<protein>
    <submittedName>
        <fullName evidence="4">SRPBCC family protein</fullName>
    </submittedName>
</protein>
<keyword evidence="2" id="KW-0560">Oxidoreductase</keyword>
<dbReference type="Pfam" id="PF00107">
    <property type="entry name" value="ADH_zinc_N"/>
    <property type="match status" value="1"/>
</dbReference>
<dbReference type="Gene3D" id="3.30.530.20">
    <property type="match status" value="1"/>
</dbReference>
<dbReference type="SMART" id="SM00829">
    <property type="entry name" value="PKS_ER"/>
    <property type="match status" value="1"/>
</dbReference>
<dbReference type="InterPro" id="IPR020843">
    <property type="entry name" value="ER"/>
</dbReference>
<dbReference type="InterPro" id="IPR013154">
    <property type="entry name" value="ADH-like_N"/>
</dbReference>
<dbReference type="PANTHER" id="PTHR48106">
    <property type="entry name" value="QUINONE OXIDOREDUCTASE PIG3-RELATED"/>
    <property type="match status" value="1"/>
</dbReference>
<dbReference type="Gene3D" id="3.40.50.720">
    <property type="entry name" value="NAD(P)-binding Rossmann-like Domain"/>
    <property type="match status" value="1"/>
</dbReference>
<organism evidence="4 5">
    <name type="scientific">Dongia sedimenti</name>
    <dbReference type="NCBI Taxonomy" id="3064282"/>
    <lineage>
        <taxon>Bacteria</taxon>
        <taxon>Pseudomonadati</taxon>
        <taxon>Pseudomonadota</taxon>
        <taxon>Alphaproteobacteria</taxon>
        <taxon>Rhodospirillales</taxon>
        <taxon>Dongiaceae</taxon>
        <taxon>Dongia</taxon>
    </lineage>
</organism>
<accession>A0ABU0YIH6</accession>
<dbReference type="InterPro" id="IPR047618">
    <property type="entry name" value="QOR-like"/>
</dbReference>
<evidence type="ECO:0000256" key="2">
    <source>
        <dbReference type="ARBA" id="ARBA00023002"/>
    </source>
</evidence>
<dbReference type="Gene3D" id="3.90.180.10">
    <property type="entry name" value="Medium-chain alcohol dehydrogenases, catalytic domain"/>
    <property type="match status" value="1"/>
</dbReference>
<keyword evidence="1" id="KW-0521">NADP</keyword>
<dbReference type="CDD" id="cd05286">
    <property type="entry name" value="QOR2"/>
    <property type="match status" value="1"/>
</dbReference>
<dbReference type="CDD" id="cd07821">
    <property type="entry name" value="PYR_PYL_RCAR_like"/>
    <property type="match status" value="1"/>
</dbReference>
<dbReference type="RefSeq" id="WP_379954919.1">
    <property type="nucleotide sequence ID" value="NZ_JAUYVI010000002.1"/>
</dbReference>
<dbReference type="InterPro" id="IPR036291">
    <property type="entry name" value="NAD(P)-bd_dom_sf"/>
</dbReference>
<dbReference type="PROSITE" id="PS01162">
    <property type="entry name" value="QOR_ZETA_CRYSTAL"/>
    <property type="match status" value="1"/>
</dbReference>
<dbReference type="InterPro" id="IPR002364">
    <property type="entry name" value="Quin_OxRdtase/zeta-crystal_CS"/>
</dbReference>
<dbReference type="SUPFAM" id="SSF55961">
    <property type="entry name" value="Bet v1-like"/>
    <property type="match status" value="1"/>
</dbReference>
<keyword evidence="5" id="KW-1185">Reference proteome</keyword>
<dbReference type="SUPFAM" id="SSF51735">
    <property type="entry name" value="NAD(P)-binding Rossmann-fold domains"/>
    <property type="match status" value="1"/>
</dbReference>
<feature type="domain" description="Enoyl reductase (ER)" evidence="3">
    <location>
        <begin position="180"/>
        <end position="491"/>
    </location>
</feature>
<comment type="caution">
    <text evidence="4">The sequence shown here is derived from an EMBL/GenBank/DDBJ whole genome shotgun (WGS) entry which is preliminary data.</text>
</comment>
<dbReference type="PANTHER" id="PTHR48106:SF13">
    <property type="entry name" value="QUINONE OXIDOREDUCTASE-RELATED"/>
    <property type="match status" value="1"/>
</dbReference>